<reference evidence="1 2" key="1">
    <citation type="submission" date="2022-12" db="EMBL/GenBank/DDBJ databases">
        <title>Two new species, Stenotrophomonas aracearum and Stenotrophomonas oahuensis, isolated from Anthurium (Araceae family) in Hawaii.</title>
        <authorList>
            <person name="Chunag S.C."/>
            <person name="Dobhal S."/>
            <person name="Alvarez A."/>
            <person name="Arif M."/>
        </authorList>
    </citation>
    <scope>NUCLEOTIDE SEQUENCE [LARGE SCALE GENOMIC DNA]</scope>
    <source>
        <strain evidence="1 2">A5586</strain>
    </source>
</reference>
<dbReference type="EMBL" id="CP115541">
    <property type="protein sequence ID" value="WNH52459.1"/>
    <property type="molecule type" value="Genomic_DNA"/>
</dbReference>
<organism evidence="1 2">
    <name type="scientific">Stenotrophomonas oahuensis</name>
    <dbReference type="NCBI Taxonomy" id="3003271"/>
    <lineage>
        <taxon>Bacteria</taxon>
        <taxon>Pseudomonadati</taxon>
        <taxon>Pseudomonadota</taxon>
        <taxon>Gammaproteobacteria</taxon>
        <taxon>Lysobacterales</taxon>
        <taxon>Lysobacteraceae</taxon>
        <taxon>Stenotrophomonas</taxon>
    </lineage>
</organism>
<keyword evidence="2" id="KW-1185">Reference proteome</keyword>
<accession>A0ABY9YNI9</accession>
<sequence length="53" mass="6086">MTNQVETRGPFNRKQKRILASAIRRRKPGILRAPHFSDGQRQVILMMLLGGKL</sequence>
<evidence type="ECO:0000313" key="1">
    <source>
        <dbReference type="EMBL" id="WNH52459.1"/>
    </source>
</evidence>
<evidence type="ECO:0008006" key="3">
    <source>
        <dbReference type="Google" id="ProtNLM"/>
    </source>
</evidence>
<dbReference type="Proteomes" id="UP001302072">
    <property type="component" value="Chromosome"/>
</dbReference>
<gene>
    <name evidence="1" type="ORF">PDM29_19405</name>
</gene>
<name>A0ABY9YNI9_9GAMM</name>
<dbReference type="RefSeq" id="WP_311191657.1">
    <property type="nucleotide sequence ID" value="NZ_CP115541.1"/>
</dbReference>
<evidence type="ECO:0000313" key="2">
    <source>
        <dbReference type="Proteomes" id="UP001302072"/>
    </source>
</evidence>
<protein>
    <recommendedName>
        <fullName evidence="3">Transposase</fullName>
    </recommendedName>
</protein>
<proteinExistence type="predicted"/>